<dbReference type="InterPro" id="IPR013785">
    <property type="entry name" value="Aldolase_TIM"/>
</dbReference>
<reference evidence="2" key="1">
    <citation type="submission" date="2016-10" db="EMBL/GenBank/DDBJ databases">
        <authorList>
            <person name="Varghese N."/>
            <person name="Submissions S."/>
        </authorList>
    </citation>
    <scope>NUCLEOTIDE SEQUENCE [LARGE SCALE GENOMIC DNA]</scope>
    <source>
        <strain evidence="2">DSM 45843</strain>
    </source>
</reference>
<dbReference type="Proteomes" id="UP000199088">
    <property type="component" value="Unassembled WGS sequence"/>
</dbReference>
<keyword evidence="2" id="KW-1185">Reference proteome</keyword>
<dbReference type="Gene3D" id="3.20.20.70">
    <property type="entry name" value="Aldolase class I"/>
    <property type="match status" value="1"/>
</dbReference>
<dbReference type="InterPro" id="IPR009334">
    <property type="entry name" value="DUF993"/>
</dbReference>
<name>A0A1H0G4K3_9ACTN</name>
<dbReference type="EMBL" id="FNIR01000003">
    <property type="protein sequence ID" value="SDO01843.1"/>
    <property type="molecule type" value="Genomic_DNA"/>
</dbReference>
<organism evidence="1 2">
    <name type="scientific">Klenkia soli</name>
    <dbReference type="NCBI Taxonomy" id="1052260"/>
    <lineage>
        <taxon>Bacteria</taxon>
        <taxon>Bacillati</taxon>
        <taxon>Actinomycetota</taxon>
        <taxon>Actinomycetes</taxon>
        <taxon>Geodermatophilales</taxon>
        <taxon>Geodermatophilaceae</taxon>
        <taxon>Klenkia</taxon>
    </lineage>
</organism>
<dbReference type="AlphaFoldDB" id="A0A1H0G4K3"/>
<proteinExistence type="predicted"/>
<dbReference type="OrthoDB" id="9805272at2"/>
<keyword evidence="1" id="KW-0456">Lyase</keyword>
<dbReference type="RefSeq" id="WP_091241237.1">
    <property type="nucleotide sequence ID" value="NZ_FNIR01000003.1"/>
</dbReference>
<gene>
    <name evidence="1" type="ORF">SAMN05660199_01136</name>
</gene>
<protein>
    <submittedName>
        <fullName evidence="1">Dihydrodipicolinate synthase/N-acetylneuraminate lyase</fullName>
    </submittedName>
</protein>
<sequence>MTTVTIPAADGRTRQITMNAPAELAVSARPATSRTAYAAAHVVAQPWTASAEGGCVDIDWDATMAARRRLFALGLGVAESMDTAQRGMGLGWSEARELAGRTLREAAAHDGRVVVGVATDQLAADARPGLSEVIDAYVEQVASIEELGGRVVLMASRHLAAVAASPADYLRVYSSVIQQAQNPVVLHWLGEAFDPALRGYWGGTDLDVAADTVVDLIAAHHDRVEGIKMSLLDAGREVELRRRLPDGVKLFTGDDYSYVDLIAGDGERHSHALLGAFAAVAPFASAALARLDAGDEAGFREVLGPTQDLNRLIFTSPTRFYKTGIVWLAYLSGAQDHFRMIGGLESGRSLVHLAEVFRCANDLGAFPDPELAARRASATFGAHGVS</sequence>
<accession>A0A1H0G4K3</accession>
<dbReference type="Pfam" id="PF06187">
    <property type="entry name" value="DUF993"/>
    <property type="match status" value="1"/>
</dbReference>
<dbReference type="SUPFAM" id="SSF51569">
    <property type="entry name" value="Aldolase"/>
    <property type="match status" value="1"/>
</dbReference>
<dbReference type="GO" id="GO:0016829">
    <property type="term" value="F:lyase activity"/>
    <property type="evidence" value="ECO:0007669"/>
    <property type="project" value="UniProtKB-KW"/>
</dbReference>
<evidence type="ECO:0000313" key="2">
    <source>
        <dbReference type="Proteomes" id="UP000199088"/>
    </source>
</evidence>
<dbReference type="STRING" id="1052260.SAMN05660199_01136"/>
<evidence type="ECO:0000313" key="1">
    <source>
        <dbReference type="EMBL" id="SDO01843.1"/>
    </source>
</evidence>